<organism evidence="1">
    <name type="scientific">hydrothermal vent metagenome</name>
    <dbReference type="NCBI Taxonomy" id="652676"/>
    <lineage>
        <taxon>unclassified sequences</taxon>
        <taxon>metagenomes</taxon>
        <taxon>ecological metagenomes</taxon>
    </lineage>
</organism>
<evidence type="ECO:0000313" key="1">
    <source>
        <dbReference type="EMBL" id="VAW11460.1"/>
    </source>
</evidence>
<dbReference type="EMBL" id="UOEL01000062">
    <property type="protein sequence ID" value="VAW11460.1"/>
    <property type="molecule type" value="Genomic_DNA"/>
</dbReference>
<reference evidence="1" key="1">
    <citation type="submission" date="2018-06" db="EMBL/GenBank/DDBJ databases">
        <authorList>
            <person name="Zhirakovskaya E."/>
        </authorList>
    </citation>
    <scope>NUCLEOTIDE SEQUENCE</scope>
</reference>
<sequence length="37" mass="4391">MFYWIRLKLIETLDVDRSVLNDNAYVTQVTVCVIFIV</sequence>
<name>A0A3B0T3E5_9ZZZZ</name>
<proteinExistence type="predicted"/>
<dbReference type="AlphaFoldDB" id="A0A3B0T3E5"/>
<protein>
    <submittedName>
        <fullName evidence="1">Uncharacterized protein</fullName>
    </submittedName>
</protein>
<accession>A0A3B0T3E5</accession>
<gene>
    <name evidence="1" type="ORF">MNBD_BACTEROID03-1221</name>
</gene>